<feature type="region of interest" description="Disordered" evidence="1">
    <location>
        <begin position="1"/>
        <end position="22"/>
    </location>
</feature>
<reference evidence="2 3" key="1">
    <citation type="journal article" date="2019" name="Commun. Biol.">
        <title>The bagworm genome reveals a unique fibroin gene that provides high tensile strength.</title>
        <authorList>
            <person name="Kono N."/>
            <person name="Nakamura H."/>
            <person name="Ohtoshi R."/>
            <person name="Tomita M."/>
            <person name="Numata K."/>
            <person name="Arakawa K."/>
        </authorList>
    </citation>
    <scope>NUCLEOTIDE SEQUENCE [LARGE SCALE GENOMIC DNA]</scope>
</reference>
<gene>
    <name evidence="2" type="ORF">EVAR_17195_1</name>
</gene>
<dbReference type="Proteomes" id="UP000299102">
    <property type="component" value="Unassembled WGS sequence"/>
</dbReference>
<dbReference type="EMBL" id="BGZK01000144">
    <property type="protein sequence ID" value="GBP22841.1"/>
    <property type="molecule type" value="Genomic_DNA"/>
</dbReference>
<organism evidence="2 3">
    <name type="scientific">Eumeta variegata</name>
    <name type="common">Bagworm moth</name>
    <name type="synonym">Eumeta japonica</name>
    <dbReference type="NCBI Taxonomy" id="151549"/>
    <lineage>
        <taxon>Eukaryota</taxon>
        <taxon>Metazoa</taxon>
        <taxon>Ecdysozoa</taxon>
        <taxon>Arthropoda</taxon>
        <taxon>Hexapoda</taxon>
        <taxon>Insecta</taxon>
        <taxon>Pterygota</taxon>
        <taxon>Neoptera</taxon>
        <taxon>Endopterygota</taxon>
        <taxon>Lepidoptera</taxon>
        <taxon>Glossata</taxon>
        <taxon>Ditrysia</taxon>
        <taxon>Tineoidea</taxon>
        <taxon>Psychidae</taxon>
        <taxon>Oiketicinae</taxon>
        <taxon>Eumeta</taxon>
    </lineage>
</organism>
<comment type="caution">
    <text evidence="2">The sequence shown here is derived from an EMBL/GenBank/DDBJ whole genome shotgun (WGS) entry which is preliminary data.</text>
</comment>
<dbReference type="AlphaFoldDB" id="A0A4C1U911"/>
<name>A0A4C1U911_EUMVA</name>
<evidence type="ECO:0000313" key="2">
    <source>
        <dbReference type="EMBL" id="GBP22841.1"/>
    </source>
</evidence>
<proteinExistence type="predicted"/>
<accession>A0A4C1U911</accession>
<evidence type="ECO:0000313" key="3">
    <source>
        <dbReference type="Proteomes" id="UP000299102"/>
    </source>
</evidence>
<sequence>MIKNRILQFPDTGARRRRRDSPTTNAISLTQHFIISSLLQTRWLRAHEFNTPDTLVDATVCMLLRMCLVDMKRT</sequence>
<protein>
    <submittedName>
        <fullName evidence="2">Uncharacterized protein</fullName>
    </submittedName>
</protein>
<keyword evidence="3" id="KW-1185">Reference proteome</keyword>
<evidence type="ECO:0000256" key="1">
    <source>
        <dbReference type="SAM" id="MobiDB-lite"/>
    </source>
</evidence>